<proteinExistence type="predicted"/>
<evidence type="ECO:0008006" key="3">
    <source>
        <dbReference type="Google" id="ProtNLM"/>
    </source>
</evidence>
<sequence>MKGEGNQQDYGMRVYDNRLGKFLSVDPLTKEYPWTSTYAFAENDVIKNVDLDGMEPYIATDGSYIGISLSNKNPDEIRIATSFTVKNGITLINSYKVVKYNDSKNELKKLYADAASDNKERTGYIVLDAYNGEVSFKQLNATGQNYSALDPYAAGDEYLGQHNQVVLANVHTHQDEHNFIGKTAVGGGKSRINIRLITSIHYLAEMVIQLLLEEADIQSPCIMLITLVRKKRLAVRITYLVGKI</sequence>
<dbReference type="Proteomes" id="UP000812961">
    <property type="component" value="Unassembled WGS sequence"/>
</dbReference>
<evidence type="ECO:0000313" key="2">
    <source>
        <dbReference type="Proteomes" id="UP000812961"/>
    </source>
</evidence>
<protein>
    <recommendedName>
        <fullName evidence="3">RHS repeat-associated core domain-containing protein</fullName>
    </recommendedName>
</protein>
<accession>A0ABS7GH01</accession>
<name>A0ABS7GH01_9BACT</name>
<dbReference type="NCBIfam" id="TIGR03696">
    <property type="entry name" value="Rhs_assc_core"/>
    <property type="match status" value="1"/>
</dbReference>
<evidence type="ECO:0000313" key="1">
    <source>
        <dbReference type="EMBL" id="MBW8686978.1"/>
    </source>
</evidence>
<dbReference type="Gene3D" id="2.180.10.10">
    <property type="entry name" value="RHS repeat-associated core"/>
    <property type="match status" value="1"/>
</dbReference>
<keyword evidence="2" id="KW-1185">Reference proteome</keyword>
<dbReference type="InterPro" id="IPR022385">
    <property type="entry name" value="Rhs_assc_core"/>
</dbReference>
<reference evidence="1 2" key="1">
    <citation type="submission" date="2021-08" db="EMBL/GenBank/DDBJ databases">
        <title>The genome sequence of Chitinophaga sp. B61.</title>
        <authorList>
            <person name="Zhang X."/>
        </authorList>
    </citation>
    <scope>NUCLEOTIDE SEQUENCE [LARGE SCALE GENOMIC DNA]</scope>
    <source>
        <strain evidence="1 2">B61</strain>
    </source>
</reference>
<gene>
    <name evidence="1" type="ORF">K1Y79_21765</name>
</gene>
<comment type="caution">
    <text evidence="1">The sequence shown here is derived from an EMBL/GenBank/DDBJ whole genome shotgun (WGS) entry which is preliminary data.</text>
</comment>
<organism evidence="1 2">
    <name type="scientific">Chitinophaga rhizophila</name>
    <dbReference type="NCBI Taxonomy" id="2866212"/>
    <lineage>
        <taxon>Bacteria</taxon>
        <taxon>Pseudomonadati</taxon>
        <taxon>Bacteroidota</taxon>
        <taxon>Chitinophagia</taxon>
        <taxon>Chitinophagales</taxon>
        <taxon>Chitinophagaceae</taxon>
        <taxon>Chitinophaga</taxon>
    </lineage>
</organism>
<dbReference type="EMBL" id="JAICCF010000004">
    <property type="protein sequence ID" value="MBW8686978.1"/>
    <property type="molecule type" value="Genomic_DNA"/>
</dbReference>